<dbReference type="Pfam" id="PF00044">
    <property type="entry name" value="Gp_dh_N"/>
    <property type="match status" value="1"/>
</dbReference>
<name>A0A380DWJ5_STAAU</name>
<dbReference type="GO" id="GO:0051287">
    <property type="term" value="F:NAD binding"/>
    <property type="evidence" value="ECO:0007669"/>
    <property type="project" value="InterPro"/>
</dbReference>
<evidence type="ECO:0000259" key="1">
    <source>
        <dbReference type="SMART" id="SM00846"/>
    </source>
</evidence>
<dbReference type="InterPro" id="IPR036291">
    <property type="entry name" value="NAD(P)-bd_dom_sf"/>
</dbReference>
<gene>
    <name evidence="2" type="primary">gapA2_4</name>
    <name evidence="2" type="ORF">NCTC6133_02234</name>
</gene>
<sequence>MSTNIAINGMGRIGRMVLRIALQNKNLNVVAINASYPPETIAHLINYDTTHGKYNLKVEPIENGLQVGDHKLNWLLIAILKTCHGKN</sequence>
<dbReference type="PANTHER" id="PTHR42955">
    <property type="entry name" value="GLYCERALDEHYDE-3-PHOSPHATE DEHYDROGENASE"/>
    <property type="match status" value="1"/>
</dbReference>
<dbReference type="GO" id="GO:0004365">
    <property type="term" value="F:glyceraldehyde-3-phosphate dehydrogenase (NAD+) (phosphorylating) activity"/>
    <property type="evidence" value="ECO:0007669"/>
    <property type="project" value="UniProtKB-EC"/>
</dbReference>
<dbReference type="Gene3D" id="3.40.50.720">
    <property type="entry name" value="NAD(P)-binding Rossmann-like Domain"/>
    <property type="match status" value="1"/>
</dbReference>
<dbReference type="SUPFAM" id="SSF51735">
    <property type="entry name" value="NAD(P)-binding Rossmann-fold domains"/>
    <property type="match status" value="1"/>
</dbReference>
<organism evidence="2 3">
    <name type="scientific">Staphylococcus aureus</name>
    <dbReference type="NCBI Taxonomy" id="1280"/>
    <lineage>
        <taxon>Bacteria</taxon>
        <taxon>Bacillati</taxon>
        <taxon>Bacillota</taxon>
        <taxon>Bacilli</taxon>
        <taxon>Bacillales</taxon>
        <taxon>Staphylococcaceae</taxon>
        <taxon>Staphylococcus</taxon>
    </lineage>
</organism>
<dbReference type="PANTHER" id="PTHR42955:SF1">
    <property type="entry name" value="GLYCERALDEHYDE-3-PHOSPHATE DEHYDROGENASE"/>
    <property type="match status" value="1"/>
</dbReference>
<dbReference type="Proteomes" id="UP000255091">
    <property type="component" value="Unassembled WGS sequence"/>
</dbReference>
<protein>
    <submittedName>
        <fullName evidence="2">Glyceraldehyde 3-phosphate dehydrogenase</fullName>
        <ecNumber evidence="2">1.2.1.12</ecNumber>
    </submittedName>
</protein>
<dbReference type="AlphaFoldDB" id="A0A380DWJ5"/>
<accession>A0A380DWJ5</accession>
<proteinExistence type="predicted"/>
<evidence type="ECO:0000313" key="2">
    <source>
        <dbReference type="EMBL" id="SUK51869.1"/>
    </source>
</evidence>
<dbReference type="InterPro" id="IPR020828">
    <property type="entry name" value="GlycerAld_3-P_DH_NAD(P)-bd"/>
</dbReference>
<dbReference type="EMBL" id="UHAP01000001">
    <property type="protein sequence ID" value="SUK51869.1"/>
    <property type="molecule type" value="Genomic_DNA"/>
</dbReference>
<evidence type="ECO:0000313" key="3">
    <source>
        <dbReference type="Proteomes" id="UP000255091"/>
    </source>
</evidence>
<dbReference type="InterPro" id="IPR052978">
    <property type="entry name" value="GAP_dehydrogenase"/>
</dbReference>
<reference evidence="2 3" key="1">
    <citation type="submission" date="2018-06" db="EMBL/GenBank/DDBJ databases">
        <authorList>
            <consortium name="Pathogen Informatics"/>
            <person name="Doyle S."/>
        </authorList>
    </citation>
    <scope>NUCLEOTIDE SEQUENCE [LARGE SCALE GENOMIC DNA]</scope>
    <source>
        <strain evidence="2 3">NCTC6133</strain>
    </source>
</reference>
<keyword evidence="2" id="KW-0560">Oxidoreductase</keyword>
<dbReference type="SMART" id="SM00846">
    <property type="entry name" value="Gp_dh_N"/>
    <property type="match status" value="1"/>
</dbReference>
<feature type="domain" description="Glyceraldehyde 3-phosphate dehydrogenase NAD(P) binding" evidence="1">
    <location>
        <begin position="3"/>
        <end position="83"/>
    </location>
</feature>
<dbReference type="EC" id="1.2.1.12" evidence="2"/>